<organism evidence="1 2">
    <name type="scientific">Papaver somniferum</name>
    <name type="common">Opium poppy</name>
    <dbReference type="NCBI Taxonomy" id="3469"/>
    <lineage>
        <taxon>Eukaryota</taxon>
        <taxon>Viridiplantae</taxon>
        <taxon>Streptophyta</taxon>
        <taxon>Embryophyta</taxon>
        <taxon>Tracheophyta</taxon>
        <taxon>Spermatophyta</taxon>
        <taxon>Magnoliopsida</taxon>
        <taxon>Ranunculales</taxon>
        <taxon>Papaveraceae</taxon>
        <taxon>Papaveroideae</taxon>
        <taxon>Papaver</taxon>
    </lineage>
</organism>
<keyword evidence="2" id="KW-1185">Reference proteome</keyword>
<reference evidence="1 2" key="1">
    <citation type="journal article" date="2018" name="Science">
        <title>The opium poppy genome and morphinan production.</title>
        <authorList>
            <person name="Guo L."/>
            <person name="Winzer T."/>
            <person name="Yang X."/>
            <person name="Li Y."/>
            <person name="Ning Z."/>
            <person name="He Z."/>
            <person name="Teodor R."/>
            <person name="Lu Y."/>
            <person name="Bowser T.A."/>
            <person name="Graham I.A."/>
            <person name="Ye K."/>
        </authorList>
    </citation>
    <scope>NUCLEOTIDE SEQUENCE [LARGE SCALE GENOMIC DNA]</scope>
    <source>
        <strain evidence="2">cv. HN1</strain>
        <tissue evidence="1">Leaves</tissue>
    </source>
</reference>
<dbReference type="AlphaFoldDB" id="A0A4Y7KM15"/>
<name>A0A4Y7KM15_PAPSO</name>
<proteinExistence type="predicted"/>
<accession>A0A4Y7KM15</accession>
<gene>
    <name evidence="1" type="ORF">C5167_049380</name>
</gene>
<evidence type="ECO:0000313" key="1">
    <source>
        <dbReference type="EMBL" id="RZC73896.1"/>
    </source>
</evidence>
<dbReference type="Proteomes" id="UP000316621">
    <property type="component" value="Chromosome 8"/>
</dbReference>
<protein>
    <submittedName>
        <fullName evidence="1">Uncharacterized protein</fullName>
    </submittedName>
</protein>
<dbReference type="Gramene" id="RZC73896">
    <property type="protein sequence ID" value="RZC73896"/>
    <property type="gene ID" value="C5167_049380"/>
</dbReference>
<dbReference type="EMBL" id="CM010722">
    <property type="protein sequence ID" value="RZC73896.1"/>
    <property type="molecule type" value="Genomic_DNA"/>
</dbReference>
<sequence>MRTKIIISSLILPTKNRLAALLLSESQGEDEVLIWVAMNYVVDEDDYELLRDNNVGFHRPAPKEKEERRVTVREKRKGRVGCGAYIACKQEMMQPNGVLSAEKTPSSTAWHVVSIGTMFTAYYKPRK</sequence>
<evidence type="ECO:0000313" key="2">
    <source>
        <dbReference type="Proteomes" id="UP000316621"/>
    </source>
</evidence>